<protein>
    <submittedName>
        <fullName evidence="6">ATP-grasp domain-containing protein</fullName>
    </submittedName>
</protein>
<evidence type="ECO:0000313" key="6">
    <source>
        <dbReference type="EMBL" id="SEM56626.1"/>
    </source>
</evidence>
<dbReference type="Proteomes" id="UP000183015">
    <property type="component" value="Unassembled WGS sequence"/>
</dbReference>
<dbReference type="EMBL" id="FOAZ01000034">
    <property type="protein sequence ID" value="SEM56626.1"/>
    <property type="molecule type" value="Genomic_DNA"/>
</dbReference>
<dbReference type="OrthoDB" id="3852819at2"/>
<dbReference type="PANTHER" id="PTHR43585">
    <property type="entry name" value="FUMIPYRROLE BIOSYNTHESIS PROTEIN C"/>
    <property type="match status" value="1"/>
</dbReference>
<dbReference type="GO" id="GO:0005524">
    <property type="term" value="F:ATP binding"/>
    <property type="evidence" value="ECO:0007669"/>
    <property type="project" value="UniProtKB-UniRule"/>
</dbReference>
<dbReference type="Gene3D" id="3.30.470.20">
    <property type="entry name" value="ATP-grasp fold, B domain"/>
    <property type="match status" value="1"/>
</dbReference>
<organism evidence="6 7">
    <name type="scientific">Streptacidiphilus jiangxiensis</name>
    <dbReference type="NCBI Taxonomy" id="235985"/>
    <lineage>
        <taxon>Bacteria</taxon>
        <taxon>Bacillati</taxon>
        <taxon>Actinomycetota</taxon>
        <taxon>Actinomycetes</taxon>
        <taxon>Kitasatosporales</taxon>
        <taxon>Streptomycetaceae</taxon>
        <taxon>Streptacidiphilus</taxon>
    </lineage>
</organism>
<reference evidence="7" key="1">
    <citation type="submission" date="2016-10" db="EMBL/GenBank/DDBJ databases">
        <authorList>
            <person name="Varghese N."/>
        </authorList>
    </citation>
    <scope>NUCLEOTIDE SEQUENCE [LARGE SCALE GENOMIC DNA]</scope>
    <source>
        <strain evidence="7">DSM 45096 / BCRC 16803 / CGMCC 4.1857 / CIP 109030 / JCM 12277 / KCTC 19219 / NBRC 100920 / 33214</strain>
    </source>
</reference>
<evidence type="ECO:0000313" key="7">
    <source>
        <dbReference type="Proteomes" id="UP000183015"/>
    </source>
</evidence>
<dbReference type="AlphaFoldDB" id="A0A1H7ZE60"/>
<dbReference type="eggNOG" id="COG1181">
    <property type="taxonomic scope" value="Bacteria"/>
</dbReference>
<dbReference type="GO" id="GO:0016874">
    <property type="term" value="F:ligase activity"/>
    <property type="evidence" value="ECO:0007669"/>
    <property type="project" value="UniProtKB-KW"/>
</dbReference>
<dbReference type="RefSeq" id="WP_042442558.1">
    <property type="nucleotide sequence ID" value="NZ_BBPN01000003.1"/>
</dbReference>
<accession>A0A1H7ZE60</accession>
<evidence type="ECO:0000256" key="1">
    <source>
        <dbReference type="ARBA" id="ARBA00022598"/>
    </source>
</evidence>
<evidence type="ECO:0000256" key="3">
    <source>
        <dbReference type="ARBA" id="ARBA00022840"/>
    </source>
</evidence>
<dbReference type="STRING" id="235985.SAMN05414137_13461"/>
<keyword evidence="1" id="KW-0436">Ligase</keyword>
<keyword evidence="7" id="KW-1185">Reference proteome</keyword>
<evidence type="ECO:0000259" key="5">
    <source>
        <dbReference type="PROSITE" id="PS50975"/>
    </source>
</evidence>
<evidence type="ECO:0000256" key="2">
    <source>
        <dbReference type="ARBA" id="ARBA00022741"/>
    </source>
</evidence>
<sequence length="457" mass="47604">MKPRAFVLLGGLRVILRNRLYLDELSRRGLAILVLTGEEWRAEAARQLATEDGPITQIAEIGFARGTVGVEGGFTADTVAQVLAWRARYELSGVLAAGEMLVEQTGVVADLLGLPSPGLRATRVCRNKYLQRAYLAGLSPAAVVLPPGGRAEAAAEAGASLSFPAVLKPSGRRSSSGVRTVADPAELAACLADYPAEETLLVEEYVHGPEYSVEALVDNGRVVFESVTAKGTNEGGAGRFVELSHTVPEPPGPARDALLAANRTVVAALGFGSGVIHSELRLTPDGRALLMEAAARTPGDGILPLYHLATGHALEPDIIALALGEPVDHPTPTRCARQVYLETPPGVLQDVRIHLDGAAEPLWAADGEAWPVMSPGRPGDAPALRAVLVLQEPGGSVVGAFEESGDRVVTFLIDAATPQELDQYEAVVRQAIEVTIAPAATSADASVGAPVGAPVGL</sequence>
<dbReference type="InterPro" id="IPR011761">
    <property type="entry name" value="ATP-grasp"/>
</dbReference>
<name>A0A1H7ZE60_STRJI</name>
<proteinExistence type="predicted"/>
<dbReference type="InterPro" id="IPR052032">
    <property type="entry name" value="ATP-dep_AA_Ligase"/>
</dbReference>
<dbReference type="SUPFAM" id="SSF56059">
    <property type="entry name" value="Glutathione synthetase ATP-binding domain-like"/>
    <property type="match status" value="1"/>
</dbReference>
<dbReference type="PROSITE" id="PS50975">
    <property type="entry name" value="ATP_GRASP"/>
    <property type="match status" value="1"/>
</dbReference>
<dbReference type="PANTHER" id="PTHR43585:SF2">
    <property type="entry name" value="ATP-GRASP ENZYME FSQD"/>
    <property type="match status" value="1"/>
</dbReference>
<gene>
    <name evidence="6" type="ORF">SAMN05414137_13461</name>
</gene>
<dbReference type="Pfam" id="PF13535">
    <property type="entry name" value="ATP-grasp_4"/>
    <property type="match status" value="1"/>
</dbReference>
<dbReference type="GO" id="GO:0046872">
    <property type="term" value="F:metal ion binding"/>
    <property type="evidence" value="ECO:0007669"/>
    <property type="project" value="InterPro"/>
</dbReference>
<feature type="domain" description="ATP-grasp" evidence="5">
    <location>
        <begin position="135"/>
        <end position="323"/>
    </location>
</feature>
<keyword evidence="3 4" id="KW-0067">ATP-binding</keyword>
<keyword evidence="2 4" id="KW-0547">Nucleotide-binding</keyword>
<evidence type="ECO:0000256" key="4">
    <source>
        <dbReference type="PROSITE-ProRule" id="PRU00409"/>
    </source>
</evidence>